<dbReference type="SUPFAM" id="SSF53756">
    <property type="entry name" value="UDP-Glycosyltransferase/glycogen phosphorylase"/>
    <property type="match status" value="1"/>
</dbReference>
<dbReference type="Proteomes" id="UP000296862">
    <property type="component" value="Chromosome"/>
</dbReference>
<dbReference type="Pfam" id="PF00534">
    <property type="entry name" value="Glycos_transf_1"/>
    <property type="match status" value="1"/>
</dbReference>
<protein>
    <submittedName>
        <fullName evidence="2">Glycosyltransferase Gtf1</fullName>
        <ecNumber evidence="2">2.4.1.-</ecNumber>
    </submittedName>
</protein>
<dbReference type="Gene3D" id="3.40.50.2000">
    <property type="entry name" value="Glycogen Phosphorylase B"/>
    <property type="match status" value="2"/>
</dbReference>
<reference evidence="2 3" key="1">
    <citation type="submission" date="2019-04" db="EMBL/GenBank/DDBJ databases">
        <title>Flavobacterium sp. GS03.</title>
        <authorList>
            <person name="Kim H."/>
        </authorList>
    </citation>
    <scope>NUCLEOTIDE SEQUENCE [LARGE SCALE GENOMIC DNA]</scope>
    <source>
        <strain evidence="2 3">GS03</strain>
    </source>
</reference>
<gene>
    <name evidence="2" type="primary">gtf1_4</name>
    <name evidence="2" type="ORF">GS03_01414</name>
</gene>
<dbReference type="PANTHER" id="PTHR12526">
    <property type="entry name" value="GLYCOSYLTRANSFERASE"/>
    <property type="match status" value="1"/>
</dbReference>
<evidence type="ECO:0000259" key="1">
    <source>
        <dbReference type="Pfam" id="PF00534"/>
    </source>
</evidence>
<sequence length="336" mass="38652">MKNLLYIGNKLSDHGYTSTSIETLGMFLEAEGFHVYYASSKKNKVSRMFEMILKTFKYARKVDYVLIDTYSTKNFWYAFIISQLCRILNLKYIPKLHGGNLPSRIVRSKFFSNLIFKNAYINIAPSYYLLEAFKKSGYTNLKYIPNTIEMQLYPSTVKEFKSPKILWVRSFAKIYNPLMAVKVFIKIKAAFPEAKICMVGPKKDDSYSKTLKFAKKNNIEVIFTGKLSKTDWIELSKDYNVFINTTHFDNTPISVIEAMALGLPVVSTNVGGIPYLLEHDVNALLVNDDDVDGMTDQINRLFTEPNLANTLSEKGKESVQSFDWEIVKKQWIELLV</sequence>
<evidence type="ECO:0000313" key="2">
    <source>
        <dbReference type="EMBL" id="QBZ97916.1"/>
    </source>
</evidence>
<feature type="domain" description="Glycosyl transferase family 1" evidence="1">
    <location>
        <begin position="161"/>
        <end position="317"/>
    </location>
</feature>
<dbReference type="PANTHER" id="PTHR12526:SF630">
    <property type="entry name" value="GLYCOSYLTRANSFERASE"/>
    <property type="match status" value="1"/>
</dbReference>
<dbReference type="EC" id="2.4.1.-" evidence="2"/>
<dbReference type="AlphaFoldDB" id="A0A4P7PTB5"/>
<dbReference type="RefSeq" id="WP_246034020.1">
    <property type="nucleotide sequence ID" value="NZ_CP038810.1"/>
</dbReference>
<dbReference type="GO" id="GO:0016757">
    <property type="term" value="F:glycosyltransferase activity"/>
    <property type="evidence" value="ECO:0007669"/>
    <property type="project" value="UniProtKB-KW"/>
</dbReference>
<dbReference type="InterPro" id="IPR001296">
    <property type="entry name" value="Glyco_trans_1"/>
</dbReference>
<keyword evidence="2" id="KW-0328">Glycosyltransferase</keyword>
<dbReference type="CDD" id="cd03801">
    <property type="entry name" value="GT4_PimA-like"/>
    <property type="match status" value="1"/>
</dbReference>
<proteinExistence type="predicted"/>
<keyword evidence="3" id="KW-1185">Reference proteome</keyword>
<organism evidence="2 3">
    <name type="scientific">Flavobacterium sangjuense</name>
    <dbReference type="NCBI Taxonomy" id="2518177"/>
    <lineage>
        <taxon>Bacteria</taxon>
        <taxon>Pseudomonadati</taxon>
        <taxon>Bacteroidota</taxon>
        <taxon>Flavobacteriia</taxon>
        <taxon>Flavobacteriales</taxon>
        <taxon>Flavobacteriaceae</taxon>
        <taxon>Flavobacterium</taxon>
    </lineage>
</organism>
<name>A0A4P7PTB5_9FLAO</name>
<dbReference type="EMBL" id="CP038810">
    <property type="protein sequence ID" value="QBZ97916.1"/>
    <property type="molecule type" value="Genomic_DNA"/>
</dbReference>
<accession>A0A4P7PTB5</accession>
<dbReference type="KEGG" id="fsn:GS03_01414"/>
<evidence type="ECO:0000313" key="3">
    <source>
        <dbReference type="Proteomes" id="UP000296862"/>
    </source>
</evidence>
<keyword evidence="2" id="KW-0808">Transferase</keyword>